<evidence type="ECO:0000256" key="1">
    <source>
        <dbReference type="ARBA" id="ARBA00022741"/>
    </source>
</evidence>
<dbReference type="InterPro" id="IPR005337">
    <property type="entry name" value="RapZ-like"/>
</dbReference>
<organism evidence="7 8">
    <name type="scientific">Mesopusillimonas faecipullorum</name>
    <dbReference type="NCBI Taxonomy" id="2755040"/>
    <lineage>
        <taxon>Bacteria</taxon>
        <taxon>Pseudomonadati</taxon>
        <taxon>Pseudomonadota</taxon>
        <taxon>Betaproteobacteria</taxon>
        <taxon>Burkholderiales</taxon>
        <taxon>Alcaligenaceae</taxon>
        <taxon>Mesopusillimonas</taxon>
    </lineage>
</organism>
<name>A0ABS8CCD8_9BURK</name>
<evidence type="ECO:0000256" key="4">
    <source>
        <dbReference type="HAMAP-Rule" id="MF_00636"/>
    </source>
</evidence>
<evidence type="ECO:0000256" key="3">
    <source>
        <dbReference type="ARBA" id="ARBA00023134"/>
    </source>
</evidence>
<feature type="binding site" evidence="4">
    <location>
        <begin position="9"/>
        <end position="16"/>
    </location>
    <ligand>
        <name>ATP</name>
        <dbReference type="ChEBI" id="CHEBI:30616"/>
    </ligand>
</feature>
<evidence type="ECO:0000259" key="6">
    <source>
        <dbReference type="Pfam" id="PF22740"/>
    </source>
</evidence>
<dbReference type="InterPro" id="IPR053930">
    <property type="entry name" value="RapZ-like_N"/>
</dbReference>
<keyword evidence="8" id="KW-1185">Reference proteome</keyword>
<evidence type="ECO:0000313" key="8">
    <source>
        <dbReference type="Proteomes" id="UP000776983"/>
    </source>
</evidence>
<dbReference type="Pfam" id="PF22740">
    <property type="entry name" value="PapZ_C"/>
    <property type="match status" value="1"/>
</dbReference>
<gene>
    <name evidence="7" type="primary">rapZ</name>
    <name evidence="7" type="ORF">H0484_07985</name>
</gene>
<dbReference type="Pfam" id="PF03668">
    <property type="entry name" value="RapZ-like_N"/>
    <property type="match status" value="1"/>
</dbReference>
<dbReference type="InterPro" id="IPR027417">
    <property type="entry name" value="P-loop_NTPase"/>
</dbReference>
<dbReference type="Proteomes" id="UP000776983">
    <property type="component" value="Unassembled WGS sequence"/>
</dbReference>
<keyword evidence="3 4" id="KW-0342">GTP-binding</keyword>
<dbReference type="RefSeq" id="WP_226954061.1">
    <property type="nucleotide sequence ID" value="NZ_JACDXW010000003.1"/>
</dbReference>
<dbReference type="PIRSF" id="PIRSF005052">
    <property type="entry name" value="P-loopkin"/>
    <property type="match status" value="1"/>
</dbReference>
<evidence type="ECO:0000256" key="2">
    <source>
        <dbReference type="ARBA" id="ARBA00022840"/>
    </source>
</evidence>
<feature type="domain" description="RapZ C-terminal" evidence="6">
    <location>
        <begin position="168"/>
        <end position="283"/>
    </location>
</feature>
<dbReference type="EMBL" id="JACDXW010000003">
    <property type="protein sequence ID" value="MCB5363687.1"/>
    <property type="molecule type" value="Genomic_DNA"/>
</dbReference>
<dbReference type="InterPro" id="IPR053931">
    <property type="entry name" value="RapZ_C"/>
</dbReference>
<dbReference type="SUPFAM" id="SSF52540">
    <property type="entry name" value="P-loop containing nucleoside triphosphate hydrolases"/>
    <property type="match status" value="1"/>
</dbReference>
<dbReference type="NCBIfam" id="NF003828">
    <property type="entry name" value="PRK05416.1"/>
    <property type="match status" value="1"/>
</dbReference>
<protein>
    <submittedName>
        <fullName evidence="7">RNase adapter RapZ</fullName>
    </submittedName>
</protein>
<keyword evidence="2 4" id="KW-0067">ATP-binding</keyword>
<feature type="binding site" evidence="4">
    <location>
        <begin position="58"/>
        <end position="61"/>
    </location>
    <ligand>
        <name>GTP</name>
        <dbReference type="ChEBI" id="CHEBI:37565"/>
    </ligand>
</feature>
<dbReference type="Gene3D" id="3.40.50.300">
    <property type="entry name" value="P-loop containing nucleotide triphosphate hydrolases"/>
    <property type="match status" value="1"/>
</dbReference>
<accession>A0ABS8CCD8</accession>
<dbReference type="PANTHER" id="PTHR30448:SF0">
    <property type="entry name" value="RNASE ADAPTER PROTEIN RAPZ"/>
    <property type="match status" value="1"/>
</dbReference>
<comment type="caution">
    <text evidence="7">The sequence shown here is derived from an EMBL/GenBank/DDBJ whole genome shotgun (WGS) entry which is preliminary data.</text>
</comment>
<dbReference type="HAMAP" id="MF_00636">
    <property type="entry name" value="RapZ_like"/>
    <property type="match status" value="1"/>
</dbReference>
<evidence type="ECO:0000259" key="5">
    <source>
        <dbReference type="Pfam" id="PF03668"/>
    </source>
</evidence>
<proteinExistence type="inferred from homology"/>
<dbReference type="PANTHER" id="PTHR30448">
    <property type="entry name" value="RNASE ADAPTER PROTEIN RAPZ"/>
    <property type="match status" value="1"/>
</dbReference>
<evidence type="ECO:0000313" key="7">
    <source>
        <dbReference type="EMBL" id="MCB5363687.1"/>
    </source>
</evidence>
<feature type="domain" description="RapZ-like N-terminal" evidence="5">
    <location>
        <begin position="3"/>
        <end position="162"/>
    </location>
</feature>
<sequence>MLKIVFITGISGSGKSVALRMLEDSGYTCVDNLPARFLHDFIAMSREGGMERVAIAIDVRSPGELDELPAVITSLRARGTAIQVVFLDSNDHTLMQRYSESRRRHPLTDRLQRDGITPSLQECIATERRMLASLREQEHVIDTSDLTPGQLRAWIRDLIRADRPAVVLTFESFAYKRGVPGDADLVFDVRCLPNPYYDHLLRPMTGRDVPVAQWLSQFGSVGTMVDDIAGFVERWLPLYMQDTRNYLTIAIGCTGGQHRSVYVAEELARRFSYHSPLLVRHRNQPAPDLP</sequence>
<reference evidence="7 8" key="1">
    <citation type="submission" date="2020-07" db="EMBL/GenBank/DDBJ databases">
        <title>Pusillimonas sp. nov., isolated from poultry manure in Taiwan.</title>
        <authorList>
            <person name="Lin S.-Y."/>
            <person name="Tang Y.-S."/>
            <person name="Young C.-C."/>
        </authorList>
    </citation>
    <scope>NUCLEOTIDE SEQUENCE [LARGE SCALE GENOMIC DNA]</scope>
    <source>
        <strain evidence="7 8">CC-YST705</strain>
    </source>
</reference>
<keyword evidence="1 4" id="KW-0547">Nucleotide-binding</keyword>